<evidence type="ECO:0000313" key="9">
    <source>
        <dbReference type="EMBL" id="RYR60886.1"/>
    </source>
</evidence>
<keyword evidence="5" id="KW-0769">Symport</keyword>
<reference evidence="9 10" key="1">
    <citation type="submission" date="2019-01" db="EMBL/GenBank/DDBJ databases">
        <title>Sequencing of cultivated peanut Arachis hypogaea provides insights into genome evolution and oil improvement.</title>
        <authorList>
            <person name="Chen X."/>
        </authorList>
    </citation>
    <scope>NUCLEOTIDE SEQUENCE [LARGE SCALE GENOMIC DNA]</scope>
    <source>
        <strain evidence="10">cv. Fuhuasheng</strain>
        <tissue evidence="9">Leaves</tissue>
    </source>
</reference>
<comment type="caution">
    <text evidence="9">The sequence shown here is derived from an EMBL/GenBank/DDBJ whole genome shotgun (WGS) entry which is preliminary data.</text>
</comment>
<dbReference type="AlphaFoldDB" id="A0A445DCI9"/>
<keyword evidence="10" id="KW-1185">Reference proteome</keyword>
<keyword evidence="7 8" id="KW-0472">Membrane</keyword>
<protein>
    <submittedName>
        <fullName evidence="9">Uncharacterized protein</fullName>
    </submittedName>
</protein>
<sequence length="192" mass="22034">MLEILINMIDARCRDFLDDLANRDLPKIRLAYQFFSFFMAVRKELGYLAALFCRFNVMLPFTMTKACDRFCVKVKNISIFSILLLSLLTVVAVLCIQNKPALHEKESAEREEKDDICALVKDFRKILFMVRNISRKHLTSAHLSSSSSLSLDFSSGNAGLFWTENTATAVNNGRRRIEKIDKLFTFAQNLHP</sequence>
<evidence type="ECO:0000256" key="4">
    <source>
        <dbReference type="ARBA" id="ARBA00022692"/>
    </source>
</evidence>
<evidence type="ECO:0000256" key="7">
    <source>
        <dbReference type="ARBA" id="ARBA00023136"/>
    </source>
</evidence>
<proteinExistence type="predicted"/>
<keyword evidence="2" id="KW-0813">Transport</keyword>
<dbReference type="PANTHER" id="PTHR19432:SF89">
    <property type="entry name" value="SUCROSE_H+ SYMPORTER, PLANT, MAJOR FACILITATOR SUPERFAMILY DOMAIN-CONTAINING PROTEIN-RELATED"/>
    <property type="match status" value="1"/>
</dbReference>
<accession>A0A445DCI9</accession>
<evidence type="ECO:0000256" key="2">
    <source>
        <dbReference type="ARBA" id="ARBA00022448"/>
    </source>
</evidence>
<evidence type="ECO:0000256" key="6">
    <source>
        <dbReference type="ARBA" id="ARBA00022989"/>
    </source>
</evidence>
<gene>
    <name evidence="9" type="ORF">Ahy_A04g017967</name>
</gene>
<evidence type="ECO:0000256" key="5">
    <source>
        <dbReference type="ARBA" id="ARBA00022847"/>
    </source>
</evidence>
<evidence type="ECO:0000256" key="8">
    <source>
        <dbReference type="SAM" id="Phobius"/>
    </source>
</evidence>
<dbReference type="Proteomes" id="UP000289738">
    <property type="component" value="Chromosome A04"/>
</dbReference>
<feature type="transmembrane region" description="Helical" evidence="8">
    <location>
        <begin position="45"/>
        <end position="64"/>
    </location>
</feature>
<keyword evidence="4 8" id="KW-0812">Transmembrane</keyword>
<keyword evidence="3" id="KW-0762">Sugar transport</keyword>
<name>A0A445DCI9_ARAHY</name>
<evidence type="ECO:0000256" key="1">
    <source>
        <dbReference type="ARBA" id="ARBA00004141"/>
    </source>
</evidence>
<dbReference type="STRING" id="3818.A0A445DCI9"/>
<organism evidence="9 10">
    <name type="scientific">Arachis hypogaea</name>
    <name type="common">Peanut</name>
    <dbReference type="NCBI Taxonomy" id="3818"/>
    <lineage>
        <taxon>Eukaryota</taxon>
        <taxon>Viridiplantae</taxon>
        <taxon>Streptophyta</taxon>
        <taxon>Embryophyta</taxon>
        <taxon>Tracheophyta</taxon>
        <taxon>Spermatophyta</taxon>
        <taxon>Magnoliopsida</taxon>
        <taxon>eudicotyledons</taxon>
        <taxon>Gunneridae</taxon>
        <taxon>Pentapetalae</taxon>
        <taxon>rosids</taxon>
        <taxon>fabids</taxon>
        <taxon>Fabales</taxon>
        <taxon>Fabaceae</taxon>
        <taxon>Papilionoideae</taxon>
        <taxon>50 kb inversion clade</taxon>
        <taxon>dalbergioids sensu lato</taxon>
        <taxon>Dalbergieae</taxon>
        <taxon>Pterocarpus clade</taxon>
        <taxon>Arachis</taxon>
    </lineage>
</organism>
<dbReference type="GO" id="GO:0005886">
    <property type="term" value="C:plasma membrane"/>
    <property type="evidence" value="ECO:0007669"/>
    <property type="project" value="TreeGrafter"/>
</dbReference>
<comment type="subcellular location">
    <subcellularLocation>
        <location evidence="1">Membrane</location>
        <topology evidence="1">Multi-pass membrane protein</topology>
    </subcellularLocation>
</comment>
<evidence type="ECO:0000256" key="3">
    <source>
        <dbReference type="ARBA" id="ARBA00022597"/>
    </source>
</evidence>
<dbReference type="PANTHER" id="PTHR19432">
    <property type="entry name" value="SUGAR TRANSPORTER"/>
    <property type="match status" value="1"/>
</dbReference>
<dbReference type="EMBL" id="SDMP01000004">
    <property type="protein sequence ID" value="RYR60886.1"/>
    <property type="molecule type" value="Genomic_DNA"/>
</dbReference>
<dbReference type="GO" id="GO:0005773">
    <property type="term" value="C:vacuole"/>
    <property type="evidence" value="ECO:0007669"/>
    <property type="project" value="TreeGrafter"/>
</dbReference>
<dbReference type="GO" id="GO:0008506">
    <property type="term" value="F:sucrose:proton symporter activity"/>
    <property type="evidence" value="ECO:0007669"/>
    <property type="project" value="TreeGrafter"/>
</dbReference>
<feature type="transmembrane region" description="Helical" evidence="8">
    <location>
        <begin position="76"/>
        <end position="96"/>
    </location>
</feature>
<evidence type="ECO:0000313" key="10">
    <source>
        <dbReference type="Proteomes" id="UP000289738"/>
    </source>
</evidence>
<keyword evidence="6 8" id="KW-1133">Transmembrane helix</keyword>